<dbReference type="Proteomes" id="UP000223976">
    <property type="component" value="Segment"/>
</dbReference>
<accession>A0A142III6</accession>
<dbReference type="EMBL" id="KU726251">
    <property type="protein sequence ID" value="AMR59774.1"/>
    <property type="molecule type" value="Genomic_DNA"/>
</dbReference>
<reference evidence="1 2" key="1">
    <citation type="submission" date="2016-02" db="EMBL/GenBank/DDBJ databases">
        <title>Complete genome sequence of a polyvalent bacteriophage, SEGD1, simultaneously inhibiting both Salmonella enterica and Escherichia coli O157:H7.</title>
        <authorList>
            <person name="Fan J."/>
            <person name="Ma J."/>
        </authorList>
    </citation>
    <scope>NUCLEOTIDE SEQUENCE [LARGE SCALE GENOMIC DNA]</scope>
</reference>
<name>A0A142III6_9CAUD</name>
<protein>
    <submittedName>
        <fullName evidence="1">Tail-associated protein</fullName>
    </submittedName>
</protein>
<organism evidence="1 2">
    <name type="scientific">Enterobacteria phage SEGD1</name>
    <dbReference type="NCBI Taxonomy" id="1805456"/>
    <lineage>
        <taxon>Viruses</taxon>
        <taxon>Duplodnaviria</taxon>
        <taxon>Heunggongvirae</taxon>
        <taxon>Uroviricota</taxon>
        <taxon>Caudoviricetes</taxon>
        <taxon>Chimalliviridae</taxon>
        <taxon>Seoulvirus</taxon>
        <taxon>Seoulvirus SPN3US</taxon>
    </lineage>
</organism>
<gene>
    <name evidence="1" type="ORF">SEGD1_127</name>
</gene>
<evidence type="ECO:0000313" key="2">
    <source>
        <dbReference type="Proteomes" id="UP000223976"/>
    </source>
</evidence>
<sequence length="42" mass="4840">MRKFKISAKRHALNYAMSLAYGHQDFVRRNTGLTNDATKTII</sequence>
<evidence type="ECO:0000313" key="1">
    <source>
        <dbReference type="EMBL" id="AMR59774.1"/>
    </source>
</evidence>
<proteinExistence type="predicted"/>